<evidence type="ECO:0000256" key="3">
    <source>
        <dbReference type="ARBA" id="ARBA00022723"/>
    </source>
</evidence>
<evidence type="ECO:0000256" key="8">
    <source>
        <dbReference type="ARBA" id="ARBA00023242"/>
    </source>
</evidence>
<dbReference type="GO" id="GO:0005737">
    <property type="term" value="C:cytoplasm"/>
    <property type="evidence" value="ECO:0007669"/>
    <property type="project" value="TreeGrafter"/>
</dbReference>
<comment type="caution">
    <text evidence="15">The sequence shown here is derived from an EMBL/GenBank/DDBJ whole genome shotgun (WGS) entry which is preliminary data.</text>
</comment>
<dbReference type="Proteomes" id="UP000886520">
    <property type="component" value="Chromosome 5"/>
</dbReference>
<evidence type="ECO:0000256" key="5">
    <source>
        <dbReference type="ARBA" id="ARBA00022801"/>
    </source>
</evidence>
<dbReference type="PROSITE" id="PS51479">
    <property type="entry name" value="ZF_RTR1"/>
    <property type="match status" value="1"/>
</dbReference>
<protein>
    <recommendedName>
        <fullName evidence="12">RNA polymerase II subunit B1 CTD phosphatase RPAP2 homolog</fullName>
        <ecNumber evidence="12">3.1.3.16</ecNumber>
    </recommendedName>
</protein>
<evidence type="ECO:0000256" key="7">
    <source>
        <dbReference type="ARBA" id="ARBA00022912"/>
    </source>
</evidence>
<evidence type="ECO:0000313" key="15">
    <source>
        <dbReference type="EMBL" id="KAI5079768.1"/>
    </source>
</evidence>
<dbReference type="InterPro" id="IPR007308">
    <property type="entry name" value="Rtr1/RPAP2_dom"/>
</dbReference>
<evidence type="ECO:0000313" key="16">
    <source>
        <dbReference type="Proteomes" id="UP000886520"/>
    </source>
</evidence>
<dbReference type="GO" id="GO:0008270">
    <property type="term" value="F:zinc ion binding"/>
    <property type="evidence" value="ECO:0007669"/>
    <property type="project" value="UniProtKB-KW"/>
</dbReference>
<organism evidence="15 16">
    <name type="scientific">Adiantum capillus-veneris</name>
    <name type="common">Maidenhair fern</name>
    <dbReference type="NCBI Taxonomy" id="13818"/>
    <lineage>
        <taxon>Eukaryota</taxon>
        <taxon>Viridiplantae</taxon>
        <taxon>Streptophyta</taxon>
        <taxon>Embryophyta</taxon>
        <taxon>Tracheophyta</taxon>
        <taxon>Polypodiopsida</taxon>
        <taxon>Polypodiidae</taxon>
        <taxon>Polypodiales</taxon>
        <taxon>Pteridineae</taxon>
        <taxon>Pteridaceae</taxon>
        <taxon>Vittarioideae</taxon>
        <taxon>Adiantum</taxon>
    </lineage>
</organism>
<dbReference type="Pfam" id="PF04181">
    <property type="entry name" value="RPAP2_Rtr1"/>
    <property type="match status" value="1"/>
</dbReference>
<feature type="domain" description="RTR1-type" evidence="14">
    <location>
        <begin position="33"/>
        <end position="118"/>
    </location>
</feature>
<keyword evidence="4 12" id="KW-0863">Zinc-finger</keyword>
<keyword evidence="6 12" id="KW-0862">Zinc</keyword>
<dbReference type="GO" id="GO:0005634">
    <property type="term" value="C:nucleus"/>
    <property type="evidence" value="ECO:0007669"/>
    <property type="project" value="UniProtKB-SubCell"/>
</dbReference>
<dbReference type="InterPro" id="IPR039693">
    <property type="entry name" value="Rtr1/RPAP2"/>
</dbReference>
<accession>A0A9D4V4Z1</accession>
<reference evidence="15 16" key="1">
    <citation type="submission" date="2021-01" db="EMBL/GenBank/DDBJ databases">
        <title>Adiantum capillus-veneris genome.</title>
        <authorList>
            <person name="Fang Y."/>
            <person name="Liao Q."/>
        </authorList>
    </citation>
    <scope>NUCLEOTIDE SEQUENCE [LARGE SCALE GENOMIC DNA]</scope>
    <source>
        <strain evidence="15">H3</strain>
        <tissue evidence="15">Leaf</tissue>
    </source>
</reference>
<dbReference type="PANTHER" id="PTHR14732">
    <property type="entry name" value="RNA POLYMERASE II SUBUNIT B1 CTD PHOSPHATASE RPAP2-RELATED"/>
    <property type="match status" value="1"/>
</dbReference>
<dbReference type="Gene3D" id="1.25.40.820">
    <property type="match status" value="1"/>
</dbReference>
<name>A0A9D4V4Z1_ADICA</name>
<dbReference type="InterPro" id="IPR038534">
    <property type="entry name" value="Rtr1/RPAP2_sf"/>
</dbReference>
<keyword evidence="3 12" id="KW-0479">Metal-binding</keyword>
<comment type="function">
    <text evidence="12">Putative RNA polymerase II subunit B1 C-terminal domain (CTD) phosphatase involved in RNA polymerase II transcription regulation.</text>
</comment>
<comment type="catalytic activity">
    <reaction evidence="10 12">
        <text>O-phospho-L-threonyl-[protein] + H2O = L-threonyl-[protein] + phosphate</text>
        <dbReference type="Rhea" id="RHEA:47004"/>
        <dbReference type="Rhea" id="RHEA-COMP:11060"/>
        <dbReference type="Rhea" id="RHEA-COMP:11605"/>
        <dbReference type="ChEBI" id="CHEBI:15377"/>
        <dbReference type="ChEBI" id="CHEBI:30013"/>
        <dbReference type="ChEBI" id="CHEBI:43474"/>
        <dbReference type="ChEBI" id="CHEBI:61977"/>
        <dbReference type="EC" id="3.1.3.16"/>
    </reaction>
</comment>
<proteinExistence type="inferred from homology"/>
<evidence type="ECO:0000259" key="14">
    <source>
        <dbReference type="PROSITE" id="PS51479"/>
    </source>
</evidence>
<feature type="region of interest" description="Disordered" evidence="13">
    <location>
        <begin position="467"/>
        <end position="495"/>
    </location>
</feature>
<dbReference type="EMBL" id="JABFUD020000005">
    <property type="protein sequence ID" value="KAI5079768.1"/>
    <property type="molecule type" value="Genomic_DNA"/>
</dbReference>
<dbReference type="AlphaFoldDB" id="A0A9D4V4Z1"/>
<sequence>MAMAKSVAAVKSSVYSVQLCLLDGISDEDKLRAAGKVLTHSEYTDVVTERSIVDMCGYPLCANSLPSNFPHKGRYRIALREHKVYDLQETRLFCSSDCLVASKTFAASLPLERDHSTKTLELAAAFHNLGVRDADQQNQASSLAAEKVRPLIQELDDQCHQDTPIPVSLSVPVETEASQQPQQANAGTFLFIHEQNEMKVTDVNASGPSNAIEGYVPQKEFRSHRTPATDQDKKKLTNLFTAQNSKARFGSSVNKTEKNEKTASASRVKDSVRRASFKKEPEFRSCILFDYGEPATIYDTNKSEPASSCGEPLKGPTPYNAIDEEISIQNTVRQRSKRHNRVSWADHKNLSLVEELSPSNAANGRGILVDSCNLKLDEASNQALMADNSTSEKGPVAIKEGSGLLQRQGGFCVRKEQLDESSQVSIAGRREVSLQTQESSCFSKGIQESKIYEEKGDPTVVPDMVTSTSIAGPVGESAASPERQEHGGGSEETVNIQSTDFKNETLDCAKALVAALTEAAEAVEHGELDSSEAAARAGISILPNHELPSNHGLKEMNNSSTELENDVENLNPRDCWYSSPPKDFKPELSMFGMLWMALDSWISAASIAHVYGRDSNEEENFASMNGKEYLRQVRIPNGVSAEIERTLAGCISRTLPGLVETFRFPVPVSTLEVSMGRFMRTMSFMSAIPAFSSKQWQVVVLILLEALSVHRLPALRTRVLNGRQLLQKVLASANITEAEYEIFRDLVLPMGILPDFAAHCGG</sequence>
<evidence type="ECO:0000256" key="11">
    <source>
        <dbReference type="PROSITE-ProRule" id="PRU00812"/>
    </source>
</evidence>
<evidence type="ECO:0000256" key="9">
    <source>
        <dbReference type="ARBA" id="ARBA00047761"/>
    </source>
</evidence>
<keyword evidence="16" id="KW-1185">Reference proteome</keyword>
<evidence type="ECO:0000256" key="4">
    <source>
        <dbReference type="ARBA" id="ARBA00022771"/>
    </source>
</evidence>
<keyword evidence="7 12" id="KW-0904">Protein phosphatase</keyword>
<evidence type="ECO:0000256" key="2">
    <source>
        <dbReference type="ARBA" id="ARBA00005676"/>
    </source>
</evidence>
<evidence type="ECO:0000256" key="12">
    <source>
        <dbReference type="RuleBase" id="RU367080"/>
    </source>
</evidence>
<evidence type="ECO:0000256" key="13">
    <source>
        <dbReference type="SAM" id="MobiDB-lite"/>
    </source>
</evidence>
<evidence type="ECO:0000256" key="10">
    <source>
        <dbReference type="ARBA" id="ARBA00048336"/>
    </source>
</evidence>
<dbReference type="GO" id="GO:0043175">
    <property type="term" value="F:RNA polymerase core enzyme binding"/>
    <property type="evidence" value="ECO:0007669"/>
    <property type="project" value="UniProtKB-UniRule"/>
</dbReference>
<evidence type="ECO:0000256" key="1">
    <source>
        <dbReference type="ARBA" id="ARBA00004123"/>
    </source>
</evidence>
<comment type="catalytic activity">
    <reaction evidence="9 12">
        <text>O-phospho-L-seryl-[protein] + H2O = L-seryl-[protein] + phosphate</text>
        <dbReference type="Rhea" id="RHEA:20629"/>
        <dbReference type="Rhea" id="RHEA-COMP:9863"/>
        <dbReference type="Rhea" id="RHEA-COMP:11604"/>
        <dbReference type="ChEBI" id="CHEBI:15377"/>
        <dbReference type="ChEBI" id="CHEBI:29999"/>
        <dbReference type="ChEBI" id="CHEBI:43474"/>
        <dbReference type="ChEBI" id="CHEBI:83421"/>
        <dbReference type="EC" id="3.1.3.16"/>
    </reaction>
</comment>
<dbReference type="OrthoDB" id="2590500at2759"/>
<dbReference type="GO" id="GO:0008420">
    <property type="term" value="F:RNA polymerase II CTD heptapeptide repeat phosphatase activity"/>
    <property type="evidence" value="ECO:0007669"/>
    <property type="project" value="UniProtKB-UniRule"/>
</dbReference>
<gene>
    <name evidence="15" type="ORF">GOP47_0005247</name>
</gene>
<dbReference type="EC" id="3.1.3.16" evidence="12"/>
<evidence type="ECO:0000256" key="6">
    <source>
        <dbReference type="ARBA" id="ARBA00022833"/>
    </source>
</evidence>
<comment type="similarity">
    <text evidence="2 11 12">Belongs to the RPAP2 family.</text>
</comment>
<dbReference type="PANTHER" id="PTHR14732:SF0">
    <property type="entry name" value="RNA POLYMERASE II SUBUNIT B1 CTD PHOSPHATASE RPAP2-RELATED"/>
    <property type="match status" value="1"/>
</dbReference>
<keyword evidence="5 12" id="KW-0378">Hydrolase</keyword>
<comment type="subcellular location">
    <subcellularLocation>
        <location evidence="1 12">Nucleus</location>
    </subcellularLocation>
</comment>
<keyword evidence="8 12" id="KW-0539">Nucleus</keyword>